<keyword evidence="3" id="KW-1185">Reference proteome</keyword>
<evidence type="ECO:0000313" key="2">
    <source>
        <dbReference type="EMBL" id="TQJ10340.1"/>
    </source>
</evidence>
<comment type="caution">
    <text evidence="2">The sequence shown here is derived from an EMBL/GenBank/DDBJ whole genome shotgun (WGS) entry which is preliminary data.</text>
</comment>
<feature type="compositionally biased region" description="Low complexity" evidence="1">
    <location>
        <begin position="14"/>
        <end position="38"/>
    </location>
</feature>
<reference evidence="2 3" key="1">
    <citation type="submission" date="2019-06" db="EMBL/GenBank/DDBJ databases">
        <title>Sequencing the genomes of 1000 actinobacteria strains.</title>
        <authorList>
            <person name="Klenk H.-P."/>
        </authorList>
    </citation>
    <scope>NUCLEOTIDE SEQUENCE [LARGE SCALE GENOMIC DNA]</scope>
    <source>
        <strain evidence="2 3">DSM 18607</strain>
    </source>
</reference>
<feature type="region of interest" description="Disordered" evidence="1">
    <location>
        <begin position="1"/>
        <end position="38"/>
    </location>
</feature>
<sequence length="115" mass="11215">MPVDAVETSTSVTSRPAAAPADRAGPSGRPAHAGTGSAATIGSAAEAAAIAALRKMVAAAEAKLALLQRQRAGDHALQGARIELATASSALANALADQARRAQEAAAAGGLDTYA</sequence>
<evidence type="ECO:0000256" key="1">
    <source>
        <dbReference type="SAM" id="MobiDB-lite"/>
    </source>
</evidence>
<evidence type="ECO:0000313" key="3">
    <source>
        <dbReference type="Proteomes" id="UP000317893"/>
    </source>
</evidence>
<protein>
    <submittedName>
        <fullName evidence="2">Uncharacterized protein</fullName>
    </submittedName>
</protein>
<organism evidence="2 3">
    <name type="scientific">Lapillicoccus jejuensis</name>
    <dbReference type="NCBI Taxonomy" id="402171"/>
    <lineage>
        <taxon>Bacteria</taxon>
        <taxon>Bacillati</taxon>
        <taxon>Actinomycetota</taxon>
        <taxon>Actinomycetes</taxon>
        <taxon>Micrococcales</taxon>
        <taxon>Intrasporangiaceae</taxon>
        <taxon>Lapillicoccus</taxon>
    </lineage>
</organism>
<dbReference type="EMBL" id="VFMN01000001">
    <property type="protein sequence ID" value="TQJ10340.1"/>
    <property type="molecule type" value="Genomic_DNA"/>
</dbReference>
<accession>A0A542E4S0</accession>
<dbReference type="AlphaFoldDB" id="A0A542E4S0"/>
<name>A0A542E4S0_9MICO</name>
<dbReference type="RefSeq" id="WP_141849576.1">
    <property type="nucleotide sequence ID" value="NZ_BAAAPR010000015.1"/>
</dbReference>
<dbReference type="Proteomes" id="UP000317893">
    <property type="component" value="Unassembled WGS sequence"/>
</dbReference>
<gene>
    <name evidence="2" type="ORF">FB458_3460</name>
</gene>
<proteinExistence type="predicted"/>